<sequence>MPRNKLFLTSFAVAGAVFVVVAMAPFATAESPASAPARLEEVAGSPFPRVVLTEQAAKRLSIQTEALREKMAKRWTMMNGEVEIAIGEPLVKAFTETASIAPVGESDQALQSLIRVPLNAASQMLIAVVVEEDEEGESREDDEFAEFFGVDNPADEDKDGLVVVLLTGEGRSGKYYKARPVEVKDRDDGRFFEFLEASGGAKPGDQALVAMKAPESDRMAKVVPYSSVIYDEHGDSWLYSNPEPLVFVRQKVAVERVLGDIAVLSDGPARGTMVVSVGAVELMGVELKVGGH</sequence>
<proteinExistence type="predicted"/>
<organism evidence="2 3">
    <name type="scientific">Mesorhizobium cantuariense</name>
    <dbReference type="NCBI Taxonomy" id="1300275"/>
    <lineage>
        <taxon>Bacteria</taxon>
        <taxon>Pseudomonadati</taxon>
        <taxon>Pseudomonadota</taxon>
        <taxon>Alphaproteobacteria</taxon>
        <taxon>Hyphomicrobiales</taxon>
        <taxon>Phyllobacteriaceae</taxon>
        <taxon>Mesorhizobium</taxon>
    </lineage>
</organism>
<dbReference type="Proteomes" id="UP001595648">
    <property type="component" value="Unassembled WGS sequence"/>
</dbReference>
<protein>
    <submittedName>
        <fullName evidence="2">Uncharacterized protein</fullName>
    </submittedName>
</protein>
<keyword evidence="3" id="KW-1185">Reference proteome</keyword>
<evidence type="ECO:0000256" key="1">
    <source>
        <dbReference type="SAM" id="SignalP"/>
    </source>
</evidence>
<reference evidence="3" key="1">
    <citation type="journal article" date="2019" name="Int. J. Syst. Evol. Microbiol.">
        <title>The Global Catalogue of Microorganisms (GCM) 10K type strain sequencing project: providing services to taxonomists for standard genome sequencing and annotation.</title>
        <authorList>
            <consortium name="The Broad Institute Genomics Platform"/>
            <consortium name="The Broad Institute Genome Sequencing Center for Infectious Disease"/>
            <person name="Wu L."/>
            <person name="Ma J."/>
        </authorList>
    </citation>
    <scope>NUCLEOTIDE SEQUENCE [LARGE SCALE GENOMIC DNA]</scope>
    <source>
        <strain evidence="3">ICMP 19515</strain>
    </source>
</reference>
<evidence type="ECO:0000313" key="3">
    <source>
        <dbReference type="Proteomes" id="UP001595648"/>
    </source>
</evidence>
<feature type="chain" id="PRO_5046791281" evidence="1">
    <location>
        <begin position="30"/>
        <end position="292"/>
    </location>
</feature>
<gene>
    <name evidence="2" type="ORF">ACFOJ9_15790</name>
</gene>
<accession>A0ABV7MMZ4</accession>
<name>A0ABV7MMZ4_9HYPH</name>
<comment type="caution">
    <text evidence="2">The sequence shown here is derived from an EMBL/GenBank/DDBJ whole genome shotgun (WGS) entry which is preliminary data.</text>
</comment>
<feature type="signal peptide" evidence="1">
    <location>
        <begin position="1"/>
        <end position="29"/>
    </location>
</feature>
<dbReference type="RefSeq" id="WP_378979701.1">
    <property type="nucleotide sequence ID" value="NZ_JBHRVD010000001.1"/>
</dbReference>
<evidence type="ECO:0000313" key="2">
    <source>
        <dbReference type="EMBL" id="MFC3323231.1"/>
    </source>
</evidence>
<dbReference type="EMBL" id="JBHRVD010000001">
    <property type="protein sequence ID" value="MFC3323231.1"/>
    <property type="molecule type" value="Genomic_DNA"/>
</dbReference>
<keyword evidence="1" id="KW-0732">Signal</keyword>